<feature type="transmembrane region" description="Helical" evidence="2">
    <location>
        <begin position="63"/>
        <end position="80"/>
    </location>
</feature>
<reference evidence="3" key="1">
    <citation type="journal article" date="2018" name="J. Phycol.">
        <title>Flip-flop organization in the chloroplast genome of Capsosiphon fulvescens (Ulvophyceae, Chlorophyta.</title>
        <authorList>
            <person name="Kim D."/>
            <person name="Lee J."/>
            <person name="Choi J.W."/>
            <person name="Yang J.H."/>
            <person name="Hwang I.K."/>
            <person name="Yoon H.S."/>
        </authorList>
    </citation>
    <scope>NUCLEOTIDE SEQUENCE</scope>
    <source>
        <strain evidence="3">TypeA</strain>
    </source>
</reference>
<dbReference type="GeneID" id="38458161"/>
<dbReference type="RefSeq" id="YP_009538414.1">
    <property type="nucleotide sequence ID" value="NC_039920.1"/>
</dbReference>
<organism evidence="3">
    <name type="scientific">Capsosiphon fulvescens</name>
    <dbReference type="NCBI Taxonomy" id="205396"/>
    <lineage>
        <taxon>Eukaryota</taxon>
        <taxon>Viridiplantae</taxon>
        <taxon>Chlorophyta</taxon>
        <taxon>core chlorophytes</taxon>
        <taxon>Ulvophyceae</taxon>
        <taxon>OUU clade</taxon>
        <taxon>Ulotrichales</taxon>
        <taxon>Ulotrichaceae</taxon>
        <taxon>Capsosiphon</taxon>
    </lineage>
</organism>
<dbReference type="Pfam" id="PF04483">
    <property type="entry name" value="DUF565"/>
    <property type="match status" value="1"/>
</dbReference>
<keyword evidence="2" id="KW-1133">Transmembrane helix</keyword>
<protein>
    <submittedName>
        <fullName evidence="3">Putative chloroplast RF20</fullName>
    </submittedName>
</protein>
<evidence type="ECO:0000313" key="3">
    <source>
        <dbReference type="EMBL" id="AWX64103.1"/>
    </source>
</evidence>
<geneLocation type="plastid" evidence="3"/>
<gene>
    <name evidence="3" type="primary">ycf20</name>
    <name evidence="3" type="ORF">Capsosi_072</name>
</gene>
<keyword evidence="3" id="KW-0934">Plastid</keyword>
<keyword evidence="2" id="KW-0812">Transmembrane</keyword>
<name>A0A3G1RIW6_9CHLO</name>
<dbReference type="PANTHER" id="PTHR33787">
    <property type="match status" value="1"/>
</dbReference>
<dbReference type="InterPro" id="IPR007572">
    <property type="entry name" value="Uncharacterised_Ycf20"/>
</dbReference>
<sequence length="168" mass="19639">MKSSNTKFVQLINQLTSQSKKKFWIFQTIVPHGVFALFLGFVIGNLFGTFLNYFRNFVKWDGLIIAFTILAIEFINYLNFKPDKKVQIETDLNESTTKNSYNQLTNINKPLKVYKVDHRIPIISSRRDSNNYNQTSQTKIFHNYEKIINFYKIGLLLGFFIDAFKVGS</sequence>
<evidence type="ECO:0000256" key="2">
    <source>
        <dbReference type="SAM" id="Phobius"/>
    </source>
</evidence>
<dbReference type="PANTHER" id="PTHR33787:SF4">
    <property type="entry name" value="YCF20-LIKE PROTEIN"/>
    <property type="match status" value="1"/>
</dbReference>
<accession>A0A3G1RIW6</accession>
<evidence type="ECO:0000256" key="1">
    <source>
        <dbReference type="ARBA" id="ARBA00009846"/>
    </source>
</evidence>
<comment type="similarity">
    <text evidence="1">Belongs to the ycf20 family.</text>
</comment>
<dbReference type="AlphaFoldDB" id="A0A3G1RIW6"/>
<feature type="transmembrane region" description="Helical" evidence="2">
    <location>
        <begin position="23"/>
        <end position="43"/>
    </location>
</feature>
<dbReference type="EMBL" id="MG727869">
    <property type="protein sequence ID" value="AWX64103.1"/>
    <property type="molecule type" value="Genomic_DNA"/>
</dbReference>
<keyword evidence="2" id="KW-0472">Membrane</keyword>
<proteinExistence type="inferred from homology"/>